<gene>
    <name evidence="1" type="ORF">LJD69_07265</name>
</gene>
<proteinExistence type="predicted"/>
<dbReference type="EMBL" id="JAJDKZ010000017">
    <property type="protein sequence ID" value="MCB8610392.1"/>
    <property type="molecule type" value="Genomic_DNA"/>
</dbReference>
<dbReference type="AlphaFoldDB" id="A0AAW4VMT2"/>
<evidence type="ECO:0000313" key="2">
    <source>
        <dbReference type="Proteomes" id="UP001198439"/>
    </source>
</evidence>
<accession>A0AAW4VMT2</accession>
<reference evidence="1" key="1">
    <citation type="submission" date="2021-10" db="EMBL/GenBank/DDBJ databases">
        <title>Collection of gut derived symbiotic bacterial strains cultured from healthy donors.</title>
        <authorList>
            <person name="Lin H."/>
            <person name="Littmann E."/>
            <person name="Kohout C."/>
            <person name="Pamer E.G."/>
        </authorList>
    </citation>
    <scope>NUCLEOTIDE SEQUENCE</scope>
    <source>
        <strain evidence="1">DFI.4.48</strain>
    </source>
</reference>
<name>A0AAW4VMT2_9FIRM</name>
<comment type="caution">
    <text evidence="1">The sequence shown here is derived from an EMBL/GenBank/DDBJ whole genome shotgun (WGS) entry which is preliminary data.</text>
</comment>
<dbReference type="Proteomes" id="UP001198439">
    <property type="component" value="Unassembled WGS sequence"/>
</dbReference>
<evidence type="ECO:0000313" key="1">
    <source>
        <dbReference type="EMBL" id="MCB8610392.1"/>
    </source>
</evidence>
<organism evidence="1 2">
    <name type="scientific">Faecalibacillus faecis</name>
    <dbReference type="NCBI Taxonomy" id="1982628"/>
    <lineage>
        <taxon>Bacteria</taxon>
        <taxon>Bacillati</taxon>
        <taxon>Bacillota</taxon>
        <taxon>Erysipelotrichia</taxon>
        <taxon>Erysipelotrichales</taxon>
        <taxon>Coprobacillaceae</taxon>
        <taxon>Faecalibacillus</taxon>
    </lineage>
</organism>
<sequence>MSFFNKTEDKIIDILNEKNIDRISMAGVIGTLRQSKLNEEEFLRFLQNKKELTIEDCTDKLWDMEGYY</sequence>
<protein>
    <submittedName>
        <fullName evidence="1">Uncharacterized protein</fullName>
    </submittedName>
</protein>
<dbReference type="RefSeq" id="WP_227279601.1">
    <property type="nucleotide sequence ID" value="NZ_JAJDKR010000016.1"/>
</dbReference>